<dbReference type="GO" id="GO:0008233">
    <property type="term" value="F:peptidase activity"/>
    <property type="evidence" value="ECO:0007669"/>
    <property type="project" value="UniProtKB-KW"/>
</dbReference>
<comment type="caution">
    <text evidence="2">The sequence shown here is derived from an EMBL/GenBank/DDBJ whole genome shotgun (WGS) entry which is preliminary data.</text>
</comment>
<dbReference type="EMBL" id="JAVRHK010000012">
    <property type="protein sequence ID" value="MDT0677796.1"/>
    <property type="molecule type" value="Genomic_DNA"/>
</dbReference>
<gene>
    <name evidence="2" type="ORF">RM539_14510</name>
</gene>
<keyword evidence="3" id="KW-1185">Reference proteome</keyword>
<dbReference type="GO" id="GO:0006508">
    <property type="term" value="P:proteolysis"/>
    <property type="evidence" value="ECO:0007669"/>
    <property type="project" value="UniProtKB-KW"/>
</dbReference>
<organism evidence="2 3">
    <name type="scientific">Autumnicola musiva</name>
    <dbReference type="NCBI Taxonomy" id="3075589"/>
    <lineage>
        <taxon>Bacteria</taxon>
        <taxon>Pseudomonadati</taxon>
        <taxon>Bacteroidota</taxon>
        <taxon>Flavobacteriia</taxon>
        <taxon>Flavobacteriales</taxon>
        <taxon>Flavobacteriaceae</taxon>
        <taxon>Autumnicola</taxon>
    </lineage>
</organism>
<evidence type="ECO:0000313" key="2">
    <source>
        <dbReference type="EMBL" id="MDT0677796.1"/>
    </source>
</evidence>
<reference evidence="2 3" key="1">
    <citation type="submission" date="2023-09" db="EMBL/GenBank/DDBJ databases">
        <authorList>
            <person name="Rey-Velasco X."/>
        </authorList>
    </citation>
    <scope>NUCLEOTIDE SEQUENCE [LARGE SCALE GENOMIC DNA]</scope>
    <source>
        <strain evidence="2 3">F117</strain>
    </source>
</reference>
<dbReference type="Proteomes" id="UP001262582">
    <property type="component" value="Unassembled WGS sequence"/>
</dbReference>
<accession>A0ABU3D8M4</accession>
<dbReference type="InterPro" id="IPR003769">
    <property type="entry name" value="ClpS_core"/>
</dbReference>
<evidence type="ECO:0000259" key="1">
    <source>
        <dbReference type="Pfam" id="PF02617"/>
    </source>
</evidence>
<keyword evidence="2" id="KW-0378">Hydrolase</keyword>
<sequence>MSTQEEVLEEVSTKAKEKKENEIVLYNDDYNTFDHVIETLIYTCDHTPEQAEQCSLLVHYKGKCTVKTGSYDDLKPRCSKILEAGLSAEII</sequence>
<evidence type="ECO:0000313" key="3">
    <source>
        <dbReference type="Proteomes" id="UP001262582"/>
    </source>
</evidence>
<keyword evidence="2" id="KW-0645">Protease</keyword>
<dbReference type="InterPro" id="IPR014719">
    <property type="entry name" value="Ribosomal_bL12_C/ClpS-like"/>
</dbReference>
<dbReference type="Pfam" id="PF02617">
    <property type="entry name" value="ClpS"/>
    <property type="match status" value="1"/>
</dbReference>
<protein>
    <submittedName>
        <fullName evidence="2">ATP-dependent Clp protease adaptor ClpS</fullName>
    </submittedName>
</protein>
<proteinExistence type="predicted"/>
<dbReference type="SUPFAM" id="SSF54736">
    <property type="entry name" value="ClpS-like"/>
    <property type="match status" value="1"/>
</dbReference>
<feature type="domain" description="Adaptor protein ClpS core" evidence="1">
    <location>
        <begin position="16"/>
        <end position="83"/>
    </location>
</feature>
<dbReference type="RefSeq" id="WP_311504139.1">
    <property type="nucleotide sequence ID" value="NZ_JAVRHK010000012.1"/>
</dbReference>
<dbReference type="Gene3D" id="3.30.1390.10">
    <property type="match status" value="1"/>
</dbReference>
<name>A0ABU3D8M4_9FLAO</name>